<organism evidence="6 7">
    <name type="scientific">Amborella trichopoda</name>
    <dbReference type="NCBI Taxonomy" id="13333"/>
    <lineage>
        <taxon>Eukaryota</taxon>
        <taxon>Viridiplantae</taxon>
        <taxon>Streptophyta</taxon>
        <taxon>Embryophyta</taxon>
        <taxon>Tracheophyta</taxon>
        <taxon>Spermatophyta</taxon>
        <taxon>Magnoliopsida</taxon>
        <taxon>Amborellales</taxon>
        <taxon>Amborellaceae</taxon>
        <taxon>Amborella</taxon>
    </lineage>
</organism>
<keyword evidence="2 3" id="KW-0694">RNA-binding</keyword>
<dbReference type="SMART" id="SM00358">
    <property type="entry name" value="DSRM"/>
    <property type="match status" value="4"/>
</dbReference>
<feature type="domain" description="DRBM" evidence="5">
    <location>
        <begin position="385"/>
        <end position="453"/>
    </location>
</feature>
<dbReference type="PANTHER" id="PTHR46031">
    <property type="match status" value="1"/>
</dbReference>
<feature type="domain" description="DRBM" evidence="5">
    <location>
        <begin position="179"/>
        <end position="248"/>
    </location>
</feature>
<evidence type="ECO:0000256" key="4">
    <source>
        <dbReference type="SAM" id="MobiDB-lite"/>
    </source>
</evidence>
<dbReference type="PANTHER" id="PTHR46031:SF26">
    <property type="entry name" value="DOUBLE-STRANDED RNA-BINDING PROTEIN 2"/>
    <property type="match status" value="1"/>
</dbReference>
<feature type="compositionally biased region" description="Polar residues" evidence="4">
    <location>
        <begin position="86"/>
        <end position="109"/>
    </location>
</feature>
<evidence type="ECO:0000256" key="2">
    <source>
        <dbReference type="ARBA" id="ARBA00022884"/>
    </source>
</evidence>
<dbReference type="Gramene" id="ERM93584">
    <property type="protein sequence ID" value="ERM93584"/>
    <property type="gene ID" value="AMTR_s00004p00117700"/>
</dbReference>
<proteinExistence type="predicted"/>
<dbReference type="Pfam" id="PF00035">
    <property type="entry name" value="dsrm"/>
    <property type="match status" value="4"/>
</dbReference>
<dbReference type="STRING" id="13333.W1NDZ7"/>
<name>W1NDZ7_AMBTC</name>
<dbReference type="Proteomes" id="UP000017836">
    <property type="component" value="Unassembled WGS sequence"/>
</dbReference>
<dbReference type="CDD" id="cd19907">
    <property type="entry name" value="DSRM_AtDRB-like_rpt1"/>
    <property type="match status" value="1"/>
</dbReference>
<feature type="compositionally biased region" description="Polar residues" evidence="4">
    <location>
        <begin position="570"/>
        <end position="583"/>
    </location>
</feature>
<feature type="region of interest" description="Disordered" evidence="4">
    <location>
        <begin position="353"/>
        <end position="377"/>
    </location>
</feature>
<dbReference type="EMBL" id="KI397628">
    <property type="protein sequence ID" value="ERM93584.1"/>
    <property type="molecule type" value="Genomic_DNA"/>
</dbReference>
<gene>
    <name evidence="6" type="ORF">AMTR_s00004p00117700</name>
</gene>
<evidence type="ECO:0000313" key="6">
    <source>
        <dbReference type="EMBL" id="ERM93584.1"/>
    </source>
</evidence>
<dbReference type="InterPro" id="IPR014720">
    <property type="entry name" value="dsRBD_dom"/>
</dbReference>
<evidence type="ECO:0000259" key="5">
    <source>
        <dbReference type="PROSITE" id="PS50137"/>
    </source>
</evidence>
<protein>
    <recommendedName>
        <fullName evidence="5">DRBM domain-containing protein</fullName>
    </recommendedName>
</protein>
<feature type="compositionally biased region" description="Basic and acidic residues" evidence="4">
    <location>
        <begin position="549"/>
        <end position="559"/>
    </location>
</feature>
<keyword evidence="1" id="KW-0677">Repeat</keyword>
<dbReference type="HOGENOM" id="CLU_029158_1_0_1"/>
<dbReference type="AlphaFoldDB" id="W1NDZ7"/>
<feature type="domain" description="DRBM" evidence="5">
    <location>
        <begin position="1"/>
        <end position="70"/>
    </location>
</feature>
<reference evidence="7" key="1">
    <citation type="journal article" date="2013" name="Science">
        <title>The Amborella genome and the evolution of flowering plants.</title>
        <authorList>
            <consortium name="Amborella Genome Project"/>
        </authorList>
    </citation>
    <scope>NUCLEOTIDE SEQUENCE [LARGE SCALE GENOMIC DNA]</scope>
</reference>
<dbReference type="SUPFAM" id="SSF54768">
    <property type="entry name" value="dsRNA-binding domain-like"/>
    <property type="match status" value="4"/>
</dbReference>
<sequence length="635" mass="69176">MYKNRLQELCHQKKWSFPNYSTSRDGPDHNPRFSTSVTLNGLKFESPVFCRSSKESQNEAARAALEALTMPQTSHLLSYSSVVEASGVSRVTSPQQQDRGLRGLSTNMSEKCDVSSPHCGPSTTMNEKCDNLPQPCNPSSSLDPNGKEMKETQSLEGSSLGSSENTLISLNVDDGGKYLYKNLLQEFVQKRGLDMPIYSCVGEGVDHAPRFKAIVTVDGHTFDSSSFFSTLREAEHAVAKIALTSLSSGEDIQQDESPLCKNLLQELMQKEGLPIPEYRTARSGAPHLPTFFSTIEVDGEVFSGKAAKTRKEAEMSAAKVAYFRFNERKSSQNQNLQSLSSSCMVEVPTCSSNAPSTSEMDTEAPNSPVKCQPTTSEAATNGSHLYKNLLQELAQKEGLPLPEYKTVRSGEPHLPIFSSTVEVDGKSFSGKPAKNKKEAELDAARVAYFNLKDGRSDRILKRLHSSGMVEVSPCAASNASTTVSMEDTTKAIEERILQRFHSSGMLEVSPCASSNASTTVSMEDTTKAIEEEISSKGERTAESPQIELDAERSNKKRSIDMGSDGPNISPPDSKNSSVISVSEPSLGKESRAVQRLVVIPNGSKMVLPKSAEVLPFSDNKQRAEYISMEQGVTLP</sequence>
<keyword evidence="7" id="KW-1185">Reference proteome</keyword>
<dbReference type="InterPro" id="IPR044450">
    <property type="entry name" value="AtDRB-like_DSRM_1"/>
</dbReference>
<feature type="compositionally biased region" description="Basic and acidic residues" evidence="4">
    <location>
        <begin position="532"/>
        <end position="541"/>
    </location>
</feature>
<evidence type="ECO:0000256" key="1">
    <source>
        <dbReference type="ARBA" id="ARBA00022737"/>
    </source>
</evidence>
<accession>W1NDZ7</accession>
<dbReference type="Gene3D" id="3.30.160.20">
    <property type="match status" value="4"/>
</dbReference>
<dbReference type="PROSITE" id="PS50137">
    <property type="entry name" value="DS_RBD"/>
    <property type="match status" value="4"/>
</dbReference>
<feature type="domain" description="DRBM" evidence="5">
    <location>
        <begin position="259"/>
        <end position="327"/>
    </location>
</feature>
<dbReference type="eggNOG" id="ENOG502QTBA">
    <property type="taxonomic scope" value="Eukaryota"/>
</dbReference>
<feature type="region of interest" description="Disordered" evidence="4">
    <location>
        <begin position="532"/>
        <end position="586"/>
    </location>
</feature>
<feature type="region of interest" description="Disordered" evidence="4">
    <location>
        <begin position="86"/>
        <end position="162"/>
    </location>
</feature>
<dbReference type="GO" id="GO:0003725">
    <property type="term" value="F:double-stranded RNA binding"/>
    <property type="evidence" value="ECO:0007669"/>
    <property type="project" value="InterPro"/>
</dbReference>
<evidence type="ECO:0000313" key="7">
    <source>
        <dbReference type="Proteomes" id="UP000017836"/>
    </source>
</evidence>
<evidence type="ECO:0000256" key="3">
    <source>
        <dbReference type="PROSITE-ProRule" id="PRU00266"/>
    </source>
</evidence>